<organism evidence="2 3">
    <name type="scientific">Methylocystis heyeri</name>
    <dbReference type="NCBI Taxonomy" id="391905"/>
    <lineage>
        <taxon>Bacteria</taxon>
        <taxon>Pseudomonadati</taxon>
        <taxon>Pseudomonadota</taxon>
        <taxon>Alphaproteobacteria</taxon>
        <taxon>Hyphomicrobiales</taxon>
        <taxon>Methylocystaceae</taxon>
        <taxon>Methylocystis</taxon>
    </lineage>
</organism>
<feature type="signal peptide" evidence="1">
    <location>
        <begin position="1"/>
        <end position="21"/>
    </location>
</feature>
<keyword evidence="3" id="KW-1185">Reference proteome</keyword>
<name>A0A6B8KG03_9HYPH</name>
<feature type="chain" id="PRO_5025341596" evidence="1">
    <location>
        <begin position="22"/>
        <end position="122"/>
    </location>
</feature>
<keyword evidence="1" id="KW-0732">Signal</keyword>
<accession>A0A6B8KG03</accession>
<evidence type="ECO:0000313" key="3">
    <source>
        <dbReference type="Proteomes" id="UP000309061"/>
    </source>
</evidence>
<dbReference type="RefSeq" id="WP_136495741.1">
    <property type="nucleotide sequence ID" value="NZ_CP046052.1"/>
</dbReference>
<evidence type="ECO:0000256" key="1">
    <source>
        <dbReference type="SAM" id="SignalP"/>
    </source>
</evidence>
<dbReference type="EMBL" id="CP046052">
    <property type="protein sequence ID" value="QGM45458.1"/>
    <property type="molecule type" value="Genomic_DNA"/>
</dbReference>
<reference evidence="2 3" key="1">
    <citation type="submission" date="2019-11" db="EMBL/GenBank/DDBJ databases">
        <title>The genome sequence of Methylocystis heyeri.</title>
        <authorList>
            <person name="Oshkin I.Y."/>
            <person name="Miroshnikov K."/>
            <person name="Dedysh S.N."/>
        </authorList>
    </citation>
    <scope>NUCLEOTIDE SEQUENCE [LARGE SCALE GENOMIC DNA]</scope>
    <source>
        <strain evidence="2 3">H2</strain>
    </source>
</reference>
<dbReference type="AlphaFoldDB" id="A0A6B8KG03"/>
<dbReference type="KEGG" id="mhey:H2LOC_006980"/>
<dbReference type="OrthoDB" id="8448872at2"/>
<protein>
    <submittedName>
        <fullName evidence="2">Uncharacterized protein</fullName>
    </submittedName>
</protein>
<proteinExistence type="predicted"/>
<dbReference type="Proteomes" id="UP000309061">
    <property type="component" value="Chromosome"/>
</dbReference>
<evidence type="ECO:0000313" key="2">
    <source>
        <dbReference type="EMBL" id="QGM45458.1"/>
    </source>
</evidence>
<sequence>MRKLTLTAAALLVSFTGSAMAAQVWNITEEAASGIKSAQGTWLVTEANGKISGTAELQLTNGNPLTYTFEGTVAGSTYTVKLDKRTDGKNGCVWTGQAGEKSKGSVGEVQCDNTKFKIRAGF</sequence>
<gene>
    <name evidence="2" type="ORF">H2LOC_006980</name>
</gene>